<feature type="domain" description="Calponin-homology (CH)" evidence="2">
    <location>
        <begin position="22"/>
        <end position="127"/>
    </location>
</feature>
<dbReference type="Gene3D" id="1.10.418.10">
    <property type="entry name" value="Calponin-like domain"/>
    <property type="match status" value="2"/>
</dbReference>
<reference evidence="3" key="1">
    <citation type="journal article" date="2007" name="Proc. Natl. Acad. Sci. U.S.A.">
        <title>Spliced leader RNA trans-splicing in dinoflagellates.</title>
        <authorList>
            <person name="Zhang H."/>
            <person name="Hou Y."/>
            <person name="Miranda L."/>
            <person name="Campbell D.A."/>
            <person name="Sturm N.R."/>
            <person name="Gaasterland T."/>
            <person name="Lin S."/>
        </authorList>
    </citation>
    <scope>NUCLEOTIDE SEQUENCE</scope>
    <source>
        <strain evidence="3">Nsc-cDNA12</strain>
    </source>
</reference>
<accession>A7WQ46</accession>
<dbReference type="InterPro" id="IPR050606">
    <property type="entry name" value="Calponin-like"/>
</dbReference>
<dbReference type="GO" id="GO:0015629">
    <property type="term" value="C:actin cytoskeleton"/>
    <property type="evidence" value="ECO:0007669"/>
    <property type="project" value="TreeGrafter"/>
</dbReference>
<evidence type="ECO:0000313" key="3">
    <source>
        <dbReference type="EMBL" id="ABV22340.1"/>
    </source>
</evidence>
<dbReference type="InterPro" id="IPR036872">
    <property type="entry name" value="CH_dom_sf"/>
</dbReference>
<evidence type="ECO:0000256" key="1">
    <source>
        <dbReference type="SAM" id="MobiDB-lite"/>
    </source>
</evidence>
<dbReference type="PRINTS" id="PR00888">
    <property type="entry name" value="SM22CALPONIN"/>
</dbReference>
<dbReference type="AlphaFoldDB" id="A7WQ46"/>
<dbReference type="GO" id="GO:0007015">
    <property type="term" value="P:actin filament organization"/>
    <property type="evidence" value="ECO:0007669"/>
    <property type="project" value="TreeGrafter"/>
</dbReference>
<evidence type="ECO:0000259" key="2">
    <source>
        <dbReference type="PROSITE" id="PS50021"/>
    </source>
</evidence>
<dbReference type="GO" id="GO:0051015">
    <property type="term" value="F:actin filament binding"/>
    <property type="evidence" value="ECO:0007669"/>
    <property type="project" value="TreeGrafter"/>
</dbReference>
<protein>
    <submittedName>
        <fullName evidence="3">Calponin domain-containing protein</fullName>
    </submittedName>
</protein>
<dbReference type="PROSITE" id="PS50021">
    <property type="entry name" value="CH"/>
    <property type="match status" value="2"/>
</dbReference>
<dbReference type="GO" id="GO:0031032">
    <property type="term" value="P:actomyosin structure organization"/>
    <property type="evidence" value="ECO:0007669"/>
    <property type="project" value="InterPro"/>
</dbReference>
<proteinExistence type="evidence at transcript level"/>
<dbReference type="PANTHER" id="PTHR47385">
    <property type="entry name" value="CALPONIN"/>
    <property type="match status" value="1"/>
</dbReference>
<feature type="domain" description="Calponin-homology (CH)" evidence="2">
    <location>
        <begin position="229"/>
        <end position="334"/>
    </location>
</feature>
<dbReference type="SUPFAM" id="SSF47576">
    <property type="entry name" value="Calponin-homology domain, CH-domain"/>
    <property type="match status" value="2"/>
</dbReference>
<dbReference type="PRINTS" id="PR00889">
    <property type="entry name" value="CALPONIN"/>
</dbReference>
<feature type="region of interest" description="Disordered" evidence="1">
    <location>
        <begin position="179"/>
        <end position="210"/>
    </location>
</feature>
<dbReference type="InterPro" id="IPR003096">
    <property type="entry name" value="SM22_calponin"/>
</dbReference>
<dbReference type="PANTHER" id="PTHR47385:SF14">
    <property type="entry name" value="TRANSGELIN"/>
    <property type="match status" value="1"/>
</dbReference>
<dbReference type="InterPro" id="IPR001997">
    <property type="entry name" value="Calponin/LIMCH1"/>
</dbReference>
<organism evidence="3">
    <name type="scientific">Noctiluca scintillans</name>
    <name type="common">Sea sparkle</name>
    <name type="synonym">Red tide dinoflagellate</name>
    <dbReference type="NCBI Taxonomy" id="2966"/>
    <lineage>
        <taxon>Eukaryota</taxon>
        <taxon>Sar</taxon>
        <taxon>Alveolata</taxon>
        <taxon>Dinophyceae</taxon>
        <taxon>Noctilucales</taxon>
        <taxon>Noctilucaceae</taxon>
        <taxon>Noctiluca</taxon>
    </lineage>
</organism>
<dbReference type="InterPro" id="IPR001715">
    <property type="entry name" value="CH_dom"/>
</dbReference>
<name>A7WQ46_NOCSC</name>
<dbReference type="EMBL" id="EF134226">
    <property type="protein sequence ID" value="ABV22340.1"/>
    <property type="molecule type" value="mRNA"/>
</dbReference>
<dbReference type="SMART" id="SM00033">
    <property type="entry name" value="CH"/>
    <property type="match status" value="2"/>
</dbReference>
<dbReference type="Pfam" id="PF00307">
    <property type="entry name" value="CH"/>
    <property type="match status" value="2"/>
</dbReference>
<sequence>MSELNYGIDDELKQKQEASYDKFLEKRVVDWIEQITGSTKGDQEVAEWLHDGKVLCELVNKIQPGTVKKINDSSLPFKQMENITYFMNAARAIGVPEMSMFATPDLYEAKNMGSVINCINNYGGFVQSAVPEFDGPKLGNEVKAEVHDVRRDKTKVDQSAGLSGTMEIERPRYGGVTAGATAGKPQEHQAAGQVAGSQTRPRSPIPTADHAGLDADLAAKMAEKEAALAGVKAEVVDWIQTVSGSSIGDASFAEWLHDGKVLCALINAIKPGAIPKVNQSTLAFKQMENITYFMNAARDMGVPESSMFGTPDLYEEKNIGSVIQCIYTLGGAVQVNVPEFTGPKLGTPLHTQSSDKKREDALCMDQSEAYQRTMQVERPKDLGITRGAH</sequence>